<dbReference type="Gene3D" id="3.30.70.270">
    <property type="match status" value="1"/>
</dbReference>
<dbReference type="PANTHER" id="PTHR44757">
    <property type="entry name" value="DIGUANYLATE CYCLASE DGCP"/>
    <property type="match status" value="1"/>
</dbReference>
<dbReference type="EMBL" id="JAMQOL010000055">
    <property type="protein sequence ID" value="MCM4083169.1"/>
    <property type="molecule type" value="Genomic_DNA"/>
</dbReference>
<keyword evidence="5" id="KW-1185">Reference proteome</keyword>
<dbReference type="SMART" id="SM00091">
    <property type="entry name" value="PAS"/>
    <property type="match status" value="2"/>
</dbReference>
<feature type="domain" description="GGDEF" evidence="3">
    <location>
        <begin position="400"/>
        <end position="535"/>
    </location>
</feature>
<dbReference type="RefSeq" id="WP_251802883.1">
    <property type="nucleotide sequence ID" value="NZ_JAMQOL010000055.1"/>
</dbReference>
<dbReference type="InterPro" id="IPR000160">
    <property type="entry name" value="GGDEF_dom"/>
</dbReference>
<dbReference type="InterPro" id="IPR000014">
    <property type="entry name" value="PAS"/>
</dbReference>
<feature type="domain" description="PAC" evidence="2">
    <location>
        <begin position="320"/>
        <end position="372"/>
    </location>
</feature>
<dbReference type="InterPro" id="IPR001610">
    <property type="entry name" value="PAC"/>
</dbReference>
<dbReference type="PROSITE" id="PS50887">
    <property type="entry name" value="GGDEF"/>
    <property type="match status" value="1"/>
</dbReference>
<dbReference type="InterPro" id="IPR013656">
    <property type="entry name" value="PAS_4"/>
</dbReference>
<dbReference type="SMART" id="SM00086">
    <property type="entry name" value="PAC"/>
    <property type="match status" value="2"/>
</dbReference>
<name>A0ABT0YAU8_9ACTN</name>
<dbReference type="NCBIfam" id="TIGR00229">
    <property type="entry name" value="sensory_box"/>
    <property type="match status" value="2"/>
</dbReference>
<dbReference type="EC" id="2.7.7.65" evidence="4"/>
<gene>
    <name evidence="4" type="ORF">LXN57_37025</name>
</gene>
<dbReference type="InterPro" id="IPR013655">
    <property type="entry name" value="PAS_fold_3"/>
</dbReference>
<dbReference type="Pfam" id="PF08447">
    <property type="entry name" value="PAS_3"/>
    <property type="match status" value="1"/>
</dbReference>
<comment type="caution">
    <text evidence="4">The sequence shown here is derived from an EMBL/GenBank/DDBJ whole genome shotgun (WGS) entry which is preliminary data.</text>
</comment>
<dbReference type="Pfam" id="PF00990">
    <property type="entry name" value="GGDEF"/>
    <property type="match status" value="1"/>
</dbReference>
<dbReference type="InterPro" id="IPR000700">
    <property type="entry name" value="PAS-assoc_C"/>
</dbReference>
<dbReference type="CDD" id="cd01949">
    <property type="entry name" value="GGDEF"/>
    <property type="match status" value="1"/>
</dbReference>
<dbReference type="InterPro" id="IPR043128">
    <property type="entry name" value="Rev_trsase/Diguanyl_cyclase"/>
</dbReference>
<feature type="domain" description="PAC" evidence="2">
    <location>
        <begin position="197"/>
        <end position="247"/>
    </location>
</feature>
<dbReference type="Gene3D" id="3.30.450.20">
    <property type="entry name" value="PAS domain"/>
    <property type="match status" value="2"/>
</dbReference>
<keyword evidence="4" id="KW-0548">Nucleotidyltransferase</keyword>
<evidence type="ECO:0000259" key="2">
    <source>
        <dbReference type="PROSITE" id="PS50113"/>
    </source>
</evidence>
<dbReference type="GO" id="GO:0052621">
    <property type="term" value="F:diguanylate cyclase activity"/>
    <property type="evidence" value="ECO:0007669"/>
    <property type="project" value="UniProtKB-EC"/>
</dbReference>
<dbReference type="SUPFAM" id="SSF55785">
    <property type="entry name" value="PYP-like sensor domain (PAS domain)"/>
    <property type="match status" value="2"/>
</dbReference>
<dbReference type="Pfam" id="PF08448">
    <property type="entry name" value="PAS_4"/>
    <property type="match status" value="1"/>
</dbReference>
<dbReference type="SMART" id="SM00267">
    <property type="entry name" value="GGDEF"/>
    <property type="match status" value="1"/>
</dbReference>
<dbReference type="InterPro" id="IPR035965">
    <property type="entry name" value="PAS-like_dom_sf"/>
</dbReference>
<sequence>MAEQEKAPPAERDAALATALAEHRSGFVAAAASNGLFVPLPEELIATGLRPVHRASSALVLVVPEDHAVVADAWVECRTAGWSSCRVRPVAAPEHHVELRFIDTTHRWDVTTVLFSGIAEMSGSGPEHEQPRPRHITMVKDDVAKVLEADPAVRLLLGWDAEELIGRTTLELVHPDDRGRAVTSYMDVIGSPVGSARRVRLRHLHRDGEVIWFEITNHNRLEGERPHVLAEMLDISDEMAAQEALHASEQLLRRLAETLPMGVAQIDPEGRIVYRNTGYALAVGSADGDHLTAMLSGVVPGDRPLIEKSLATVLTTGADADVEYGYRDEARGLRRISANLRALTDEAGGVTGAILCFTDVTDEVRLREQLRQQATYDTLTGCHNRAATLEALAESRPAGRGVAVIYLDLNDFKQVNDRFGHSAGDRMLVYVADRLRMAVRHGDVVGRLGGDEFVVICRDVADAAHARRIGESLVDALDSGGVEVAGEWLRPAASIGVAWSRVLPDAEALVARADAAMYAAKKGRTGRLALVMADSHERPEPSQT</sequence>
<organism evidence="4 5">
    <name type="scientific">Paractinoplanes hotanensis</name>
    <dbReference type="NCBI Taxonomy" id="2906497"/>
    <lineage>
        <taxon>Bacteria</taxon>
        <taxon>Bacillati</taxon>
        <taxon>Actinomycetota</taxon>
        <taxon>Actinomycetes</taxon>
        <taxon>Micromonosporales</taxon>
        <taxon>Micromonosporaceae</taxon>
        <taxon>Paractinoplanes</taxon>
    </lineage>
</organism>
<dbReference type="InterPro" id="IPR052155">
    <property type="entry name" value="Biofilm_reg_signaling"/>
</dbReference>
<dbReference type="CDD" id="cd00130">
    <property type="entry name" value="PAS"/>
    <property type="match status" value="2"/>
</dbReference>
<proteinExistence type="predicted"/>
<dbReference type="PANTHER" id="PTHR44757:SF2">
    <property type="entry name" value="BIOFILM ARCHITECTURE MAINTENANCE PROTEIN MBAA"/>
    <property type="match status" value="1"/>
</dbReference>
<accession>A0ABT0YAU8</accession>
<dbReference type="PROSITE" id="PS50112">
    <property type="entry name" value="PAS"/>
    <property type="match status" value="2"/>
</dbReference>
<protein>
    <submittedName>
        <fullName evidence="4">Diguanylate cyclase</fullName>
        <ecNumber evidence="4">2.7.7.65</ecNumber>
    </submittedName>
</protein>
<evidence type="ECO:0000313" key="4">
    <source>
        <dbReference type="EMBL" id="MCM4083169.1"/>
    </source>
</evidence>
<dbReference type="SUPFAM" id="SSF55073">
    <property type="entry name" value="Nucleotide cyclase"/>
    <property type="match status" value="1"/>
</dbReference>
<keyword evidence="4" id="KW-0808">Transferase</keyword>
<evidence type="ECO:0000259" key="1">
    <source>
        <dbReference type="PROSITE" id="PS50112"/>
    </source>
</evidence>
<dbReference type="NCBIfam" id="TIGR00254">
    <property type="entry name" value="GGDEF"/>
    <property type="match status" value="1"/>
</dbReference>
<dbReference type="PROSITE" id="PS50113">
    <property type="entry name" value="PAC"/>
    <property type="match status" value="2"/>
</dbReference>
<dbReference type="InterPro" id="IPR029787">
    <property type="entry name" value="Nucleotide_cyclase"/>
</dbReference>
<feature type="domain" description="PAS" evidence="1">
    <location>
        <begin position="248"/>
        <end position="317"/>
    </location>
</feature>
<feature type="domain" description="PAS" evidence="1">
    <location>
        <begin position="138"/>
        <end position="192"/>
    </location>
</feature>
<evidence type="ECO:0000313" key="5">
    <source>
        <dbReference type="Proteomes" id="UP001523216"/>
    </source>
</evidence>
<dbReference type="Proteomes" id="UP001523216">
    <property type="component" value="Unassembled WGS sequence"/>
</dbReference>
<reference evidence="4 5" key="1">
    <citation type="submission" date="2022-06" db="EMBL/GenBank/DDBJ databases">
        <title>Actinoplanes abujensis sp. nov., isolated from Nigerian arid soil.</title>
        <authorList>
            <person name="Ding P."/>
        </authorList>
    </citation>
    <scope>NUCLEOTIDE SEQUENCE [LARGE SCALE GENOMIC DNA]</scope>
    <source>
        <strain evidence="5">TRM88002</strain>
    </source>
</reference>
<evidence type="ECO:0000259" key="3">
    <source>
        <dbReference type="PROSITE" id="PS50887"/>
    </source>
</evidence>